<dbReference type="OrthoDB" id="2831684at2759"/>
<evidence type="ECO:0000313" key="2">
    <source>
        <dbReference type="EMBL" id="RMY02767.1"/>
    </source>
</evidence>
<dbReference type="VEuPathDB" id="FungiDB:BTJ68_10979"/>
<dbReference type="InterPro" id="IPR013780">
    <property type="entry name" value="Glyco_hydro_b"/>
</dbReference>
<feature type="domain" description="Beta-glucuronidase C-terminal" evidence="1">
    <location>
        <begin position="481"/>
        <end position="600"/>
    </location>
</feature>
<name>A0A3M6YIS1_HORWE</name>
<dbReference type="Gene3D" id="3.20.20.80">
    <property type="entry name" value="Glycosidases"/>
    <property type="match status" value="1"/>
</dbReference>
<dbReference type="SUPFAM" id="SSF51445">
    <property type="entry name" value="(Trans)glycosidases"/>
    <property type="match status" value="1"/>
</dbReference>
<protein>
    <recommendedName>
        <fullName evidence="1">Beta-glucuronidase C-terminal domain-containing protein</fullName>
    </recommendedName>
</protein>
<dbReference type="Proteomes" id="UP000271337">
    <property type="component" value="Unassembled WGS sequence"/>
</dbReference>
<reference evidence="2 3" key="1">
    <citation type="journal article" date="2018" name="BMC Genomics">
        <title>Genomic evidence for intraspecific hybridization in a clonal and extremely halotolerant yeast.</title>
        <authorList>
            <person name="Gostincar C."/>
            <person name="Stajich J.E."/>
            <person name="Zupancic J."/>
            <person name="Zalar P."/>
            <person name="Gunde-Cimerman N."/>
        </authorList>
    </citation>
    <scope>NUCLEOTIDE SEQUENCE [LARGE SCALE GENOMIC DNA]</scope>
    <source>
        <strain evidence="2 3">EXF-6669</strain>
    </source>
</reference>
<evidence type="ECO:0000313" key="3">
    <source>
        <dbReference type="Proteomes" id="UP000271337"/>
    </source>
</evidence>
<comment type="caution">
    <text evidence="2">The sequence shown here is derived from an EMBL/GenBank/DDBJ whole genome shotgun (WGS) entry which is preliminary data.</text>
</comment>
<dbReference type="InterPro" id="IPR052974">
    <property type="entry name" value="GH79_Enzymes"/>
</dbReference>
<dbReference type="Gene3D" id="2.60.40.1180">
    <property type="entry name" value="Golgi alpha-mannosidase II"/>
    <property type="match status" value="1"/>
</dbReference>
<sequence>MYGTDEGPATTSRLEPKVISVLVMRGIMYLSGLVLRCQSALIARFDLSNLITFRLSKMPISLSHACCLFAVIYLSSAAALVKPPKRPSTIPVQATVPSGAGKPFKSFLSYSIEFSSFPDFAGNLSSPNVFSNNLLNNLGNLAGTKPYIRVGGNTQDYAIFNSSLDVASVGIFNTNISSDYPTTLTIGIPYFESYQTWPDTKFVHGFNLGRNSTAARQALIESVPYACEALQDGKLLYWELGNEPDLYKTSAQGPVRPPSWDEQDYVDEWLHWTREIREAMRQPCPRLASRNNYKYYAPSFAGASNSLDPIETWADGLDRDKDIAVITSHNYISGAEVPGVTLQGTLMNHTSNVVSIQKQLNESRHLAALPYHLEPDLPFILGEHNSLYNQGRPGLSNSFGATLWGVDFNLYCAANNIRRVHMHQGTNYRYQSWQPIDTNETSKGTKAPYYGNIAVAAFLGDLTKSPPSVVNLPLPSDQESAYATYTTTGELSKLMVINLMEYNATAGNNYTNDYPRPIERYTFQLPPGGGGGFGKAVKLQRLMANGSDAITGVSFDGYSYNYELDNGKPVILHNVTRGETVEVDRDGRLCVDVPRSSAVILDLGNGFLLQDM</sequence>
<proteinExistence type="predicted"/>
<dbReference type="InterPro" id="IPR017853">
    <property type="entry name" value="GH"/>
</dbReference>
<gene>
    <name evidence="2" type="ORF">D0867_10927</name>
</gene>
<dbReference type="PANTHER" id="PTHR36183:SF2">
    <property type="entry name" value="BETA-GLUCURONIDASE C-TERMINAL DOMAIN-CONTAINING PROTEIN"/>
    <property type="match status" value="1"/>
</dbReference>
<accession>A0A3M6YIS1</accession>
<dbReference type="AlphaFoldDB" id="A0A3M6YIS1"/>
<dbReference type="PANTHER" id="PTHR36183">
    <property type="entry name" value="BETA-GLUCURONIDASE"/>
    <property type="match status" value="1"/>
</dbReference>
<dbReference type="EMBL" id="QWIL01001481">
    <property type="protein sequence ID" value="RMY02767.1"/>
    <property type="molecule type" value="Genomic_DNA"/>
</dbReference>
<organism evidence="2 3">
    <name type="scientific">Hortaea werneckii</name>
    <name type="common">Black yeast</name>
    <name type="synonym">Cladosporium werneckii</name>
    <dbReference type="NCBI Taxonomy" id="91943"/>
    <lineage>
        <taxon>Eukaryota</taxon>
        <taxon>Fungi</taxon>
        <taxon>Dikarya</taxon>
        <taxon>Ascomycota</taxon>
        <taxon>Pezizomycotina</taxon>
        <taxon>Dothideomycetes</taxon>
        <taxon>Dothideomycetidae</taxon>
        <taxon>Mycosphaerellales</taxon>
        <taxon>Teratosphaeriaceae</taxon>
        <taxon>Hortaea</taxon>
    </lineage>
</organism>
<dbReference type="Pfam" id="PF16862">
    <property type="entry name" value="Glyco_hydro_79C"/>
    <property type="match status" value="1"/>
</dbReference>
<dbReference type="InterPro" id="IPR031728">
    <property type="entry name" value="GlcAase_C"/>
</dbReference>
<evidence type="ECO:0000259" key="1">
    <source>
        <dbReference type="Pfam" id="PF16862"/>
    </source>
</evidence>